<evidence type="ECO:0000256" key="2">
    <source>
        <dbReference type="ARBA" id="ARBA00022448"/>
    </source>
</evidence>
<feature type="chain" id="PRO_5041718563" evidence="4">
    <location>
        <begin position="21"/>
        <end position="311"/>
    </location>
</feature>
<sequence>MLKIFSWTSLILIGGSIFLANVPAEVPAEVPADASVASILEKVARTGKLVAGVPTDALPFAYRNQAGEWSGYSVDLLERIQAQLRQQLRRPVELELVPVTSANRLSMVTEGTVDIVCGTVSATRSRALDVEFSLGYFITGTQLLVNPASRLGNQFTIGVIAATTNQQFVRQRFPIALFVEFEDRAAGLAALEQGRIDALASDGILLEAMRQTLPEAESFEVVPDQPYTEEEYACAMPRNTPDLQQAVDESLLTFMQGVLNGNPADLQVLDTWFGTVVSIDQQPLLDYFQRQIYRHRQSAPDPESPPAGSSF</sequence>
<dbReference type="SMART" id="SM00062">
    <property type="entry name" value="PBPb"/>
    <property type="match status" value="1"/>
</dbReference>
<evidence type="ECO:0000256" key="4">
    <source>
        <dbReference type="SAM" id="SignalP"/>
    </source>
</evidence>
<reference evidence="6" key="1">
    <citation type="submission" date="2020-05" db="EMBL/GenBank/DDBJ databases">
        <authorList>
            <person name="Zhu T."/>
            <person name="Keshari N."/>
            <person name="Lu X."/>
        </authorList>
    </citation>
    <scope>NUCLEOTIDE SEQUENCE</scope>
    <source>
        <strain evidence="6">NK1-12</strain>
    </source>
</reference>
<dbReference type="PANTHER" id="PTHR30085:SF6">
    <property type="entry name" value="ABC TRANSPORTER GLUTAMINE-BINDING PROTEIN GLNH"/>
    <property type="match status" value="1"/>
</dbReference>
<comment type="similarity">
    <text evidence="1">Belongs to the bacterial solute-binding protein 3 family.</text>
</comment>
<dbReference type="InterPro" id="IPR001638">
    <property type="entry name" value="Solute-binding_3/MltF_N"/>
</dbReference>
<keyword evidence="2" id="KW-0813">Transport</keyword>
<proteinExistence type="inferred from homology"/>
<dbReference type="InterPro" id="IPR051455">
    <property type="entry name" value="Bact_solute-bind_prot3"/>
</dbReference>
<dbReference type="GO" id="GO:0005576">
    <property type="term" value="C:extracellular region"/>
    <property type="evidence" value="ECO:0007669"/>
    <property type="project" value="TreeGrafter"/>
</dbReference>
<dbReference type="Gene3D" id="3.40.190.10">
    <property type="entry name" value="Periplasmic binding protein-like II"/>
    <property type="match status" value="2"/>
</dbReference>
<dbReference type="GO" id="GO:0030288">
    <property type="term" value="C:outer membrane-bounded periplasmic space"/>
    <property type="evidence" value="ECO:0007669"/>
    <property type="project" value="TreeGrafter"/>
</dbReference>
<feature type="signal peptide" evidence="4">
    <location>
        <begin position="1"/>
        <end position="20"/>
    </location>
</feature>
<dbReference type="CDD" id="cd13688">
    <property type="entry name" value="PBP2_GltI_DEBP"/>
    <property type="match status" value="1"/>
</dbReference>
<accession>A0AA96WHP8</accession>
<dbReference type="GO" id="GO:0006865">
    <property type="term" value="P:amino acid transport"/>
    <property type="evidence" value="ECO:0007669"/>
    <property type="project" value="TreeGrafter"/>
</dbReference>
<dbReference type="EMBL" id="CP053586">
    <property type="protein sequence ID" value="WNZ21506.1"/>
    <property type="molecule type" value="Genomic_DNA"/>
</dbReference>
<dbReference type="Pfam" id="PF00497">
    <property type="entry name" value="SBP_bac_3"/>
    <property type="match status" value="1"/>
</dbReference>
<evidence type="ECO:0000313" key="6">
    <source>
        <dbReference type="EMBL" id="WNZ21506.1"/>
    </source>
</evidence>
<dbReference type="RefSeq" id="WP_316432751.1">
    <property type="nucleotide sequence ID" value="NZ_CP053586.1"/>
</dbReference>
<keyword evidence="3 4" id="KW-0732">Signal</keyword>
<dbReference type="AlphaFoldDB" id="A0AA96WHP8"/>
<organism evidence="6">
    <name type="scientific">Leptolyngbya sp. NK1-12</name>
    <dbReference type="NCBI Taxonomy" id="2547451"/>
    <lineage>
        <taxon>Bacteria</taxon>
        <taxon>Bacillati</taxon>
        <taxon>Cyanobacteriota</taxon>
        <taxon>Cyanophyceae</taxon>
        <taxon>Leptolyngbyales</taxon>
        <taxon>Leptolyngbyaceae</taxon>
        <taxon>Leptolyngbya group</taxon>
        <taxon>Leptolyngbya</taxon>
    </lineage>
</organism>
<gene>
    <name evidence="6" type="ORF">HJG54_00585</name>
</gene>
<dbReference type="PANTHER" id="PTHR30085">
    <property type="entry name" value="AMINO ACID ABC TRANSPORTER PERMEASE"/>
    <property type="match status" value="1"/>
</dbReference>
<evidence type="ECO:0000256" key="1">
    <source>
        <dbReference type="ARBA" id="ARBA00010333"/>
    </source>
</evidence>
<evidence type="ECO:0000256" key="3">
    <source>
        <dbReference type="ARBA" id="ARBA00022729"/>
    </source>
</evidence>
<evidence type="ECO:0000259" key="5">
    <source>
        <dbReference type="SMART" id="SM00062"/>
    </source>
</evidence>
<feature type="domain" description="Solute-binding protein family 3/N-terminal" evidence="5">
    <location>
        <begin position="48"/>
        <end position="276"/>
    </location>
</feature>
<protein>
    <submittedName>
        <fullName evidence="6">Amino acid ABC transporter substrate-binding protein</fullName>
    </submittedName>
</protein>
<dbReference type="SUPFAM" id="SSF53850">
    <property type="entry name" value="Periplasmic binding protein-like II"/>
    <property type="match status" value="1"/>
</dbReference>
<name>A0AA96WHP8_9CYAN</name>